<dbReference type="Pfam" id="PF00535">
    <property type="entry name" value="Glycos_transf_2"/>
    <property type="match status" value="1"/>
</dbReference>
<name>A0A6M8UAS9_9GAMM</name>
<comment type="similarity">
    <text evidence="1">Belongs to the glycosyltransferase 2 family.</text>
</comment>
<evidence type="ECO:0000313" key="5">
    <source>
        <dbReference type="EMBL" id="QKJ87765.1"/>
    </source>
</evidence>
<dbReference type="InterPro" id="IPR050834">
    <property type="entry name" value="Glycosyltransf_2"/>
</dbReference>
<evidence type="ECO:0000256" key="3">
    <source>
        <dbReference type="ARBA" id="ARBA00022679"/>
    </source>
</evidence>
<dbReference type="KEGG" id="pmak:PMPD1_2828"/>
<evidence type="ECO:0000313" key="6">
    <source>
        <dbReference type="Proteomes" id="UP000505325"/>
    </source>
</evidence>
<reference evidence="5 6" key="1">
    <citation type="submission" date="2020-06" db="EMBL/GenBank/DDBJ databases">
        <title>Genome sequence of Paramixta manurensis strain PD-1.</title>
        <authorList>
            <person name="Lee C.W."/>
            <person name="Kim J."/>
        </authorList>
    </citation>
    <scope>NUCLEOTIDE SEQUENCE [LARGE SCALE GENOMIC DNA]</scope>
    <source>
        <strain evidence="5 6">PD-1</strain>
    </source>
</reference>
<dbReference type="InterPro" id="IPR001173">
    <property type="entry name" value="Glyco_trans_2-like"/>
</dbReference>
<evidence type="ECO:0000259" key="4">
    <source>
        <dbReference type="Pfam" id="PF00535"/>
    </source>
</evidence>
<dbReference type="SUPFAM" id="SSF53448">
    <property type="entry name" value="Nucleotide-diphospho-sugar transferases"/>
    <property type="match status" value="1"/>
</dbReference>
<dbReference type="GO" id="GO:0016757">
    <property type="term" value="F:glycosyltransferase activity"/>
    <property type="evidence" value="ECO:0007669"/>
    <property type="project" value="UniProtKB-KW"/>
</dbReference>
<dbReference type="InterPro" id="IPR029044">
    <property type="entry name" value="Nucleotide-diphossugar_trans"/>
</dbReference>
<keyword evidence="2" id="KW-0328">Glycosyltransferase</keyword>
<sequence length="268" mass="30529">MKFTVLLSLYYKESTQHLSECLDSIVKNSFQPDQVVIVFDGPVGEELEAVVTTFSSQLPIERVRLPANVGLGSALNHGLAITRNEIVFRMDTDDICLPARFEEQITLMRNYPEVSLLGSAAEEFDESMHHSQGVRFSSENHADIVQYARKRNPFNHMSVVFKKSAIDKVGGYQHHLYMEDYNLWLRLIAQGYITHNLPDVLLHVRAGNNMIGRRKGRHYIASEIKLAKLKYHLKLDSLPGVIGCALIRILPRLLPVFLLKAVYKTLRK</sequence>
<proteinExistence type="inferred from homology"/>
<gene>
    <name evidence="5" type="ORF">PMPD1_2828</name>
</gene>
<dbReference type="EMBL" id="CP054212">
    <property type="protein sequence ID" value="QKJ87765.1"/>
    <property type="molecule type" value="Genomic_DNA"/>
</dbReference>
<dbReference type="AlphaFoldDB" id="A0A6M8UAS9"/>
<keyword evidence="6" id="KW-1185">Reference proteome</keyword>
<feature type="domain" description="Glycosyltransferase 2-like" evidence="4">
    <location>
        <begin position="11"/>
        <end position="136"/>
    </location>
</feature>
<accession>A0A6M8UAS9</accession>
<dbReference type="Gene3D" id="3.90.550.10">
    <property type="entry name" value="Spore Coat Polysaccharide Biosynthesis Protein SpsA, Chain A"/>
    <property type="match status" value="1"/>
</dbReference>
<organism evidence="5 6">
    <name type="scientific">Paramixta manurensis</name>
    <dbReference type="NCBI Taxonomy" id="2740817"/>
    <lineage>
        <taxon>Bacteria</taxon>
        <taxon>Pseudomonadati</taxon>
        <taxon>Pseudomonadota</taxon>
        <taxon>Gammaproteobacteria</taxon>
        <taxon>Enterobacterales</taxon>
        <taxon>Erwiniaceae</taxon>
        <taxon>Paramixta</taxon>
    </lineage>
</organism>
<evidence type="ECO:0000256" key="1">
    <source>
        <dbReference type="ARBA" id="ARBA00006739"/>
    </source>
</evidence>
<dbReference type="PANTHER" id="PTHR43685:SF5">
    <property type="entry name" value="GLYCOSYLTRANSFERASE EPSE-RELATED"/>
    <property type="match status" value="1"/>
</dbReference>
<keyword evidence="3 5" id="KW-0808">Transferase</keyword>
<dbReference type="RefSeq" id="WP_173634683.1">
    <property type="nucleotide sequence ID" value="NZ_CP054212.1"/>
</dbReference>
<protein>
    <submittedName>
        <fullName evidence="5">Glycosyltransferase</fullName>
    </submittedName>
</protein>
<evidence type="ECO:0000256" key="2">
    <source>
        <dbReference type="ARBA" id="ARBA00022676"/>
    </source>
</evidence>
<dbReference type="PANTHER" id="PTHR43685">
    <property type="entry name" value="GLYCOSYLTRANSFERASE"/>
    <property type="match status" value="1"/>
</dbReference>
<dbReference type="Proteomes" id="UP000505325">
    <property type="component" value="Chromosome"/>
</dbReference>